<dbReference type="Proteomes" id="UP000005551">
    <property type="component" value="Unassembled WGS sequence"/>
</dbReference>
<evidence type="ECO:0008006" key="3">
    <source>
        <dbReference type="Google" id="ProtNLM"/>
    </source>
</evidence>
<sequence>MSKIKKVIRRVTPKNVANTKVAVLCLIAAATFWVLNALNKDNYTTVVDYPILFLYNQEEFMPVKKLPSSIKIEVNGNGWDLFRKYFQVNQTPFIIELSDPSARNFILTSEIRRNLSESISPTSLVSAVQDSIHFQIDRITKARVKIELDQGENFLAKNYRLDGQISISLRLIEVRGPTSILEQLNGTLLIRISEDKIARDYNRIMPLLIPEPYREFLTLLDESVQIRFQVYEMLEGTKRLNLELANFPANAFLVQEPRYVMLSYKVDERRLEDLNSTALEAVVNYNARDRSDSTVQVELNPKINFLEDIQLEPAQLRIRYRNE</sequence>
<dbReference type="OrthoDB" id="1115707at2"/>
<name>I5CAD2_9BACT</name>
<organism evidence="1 2">
    <name type="scientific">Nitritalea halalkaliphila LW7</name>
    <dbReference type="NCBI Taxonomy" id="1189621"/>
    <lineage>
        <taxon>Bacteria</taxon>
        <taxon>Pseudomonadati</taxon>
        <taxon>Bacteroidota</taxon>
        <taxon>Cytophagia</taxon>
        <taxon>Cytophagales</taxon>
        <taxon>Cyclobacteriaceae</taxon>
        <taxon>Nitritalea</taxon>
    </lineage>
</organism>
<evidence type="ECO:0000313" key="2">
    <source>
        <dbReference type="Proteomes" id="UP000005551"/>
    </source>
</evidence>
<comment type="caution">
    <text evidence="1">The sequence shown here is derived from an EMBL/GenBank/DDBJ whole genome shotgun (WGS) entry which is preliminary data.</text>
</comment>
<dbReference type="RefSeq" id="WP_009053333.1">
    <property type="nucleotide sequence ID" value="NZ_AJYA01000002.1"/>
</dbReference>
<proteinExistence type="predicted"/>
<dbReference type="EMBL" id="AJYA01000002">
    <property type="protein sequence ID" value="EIM78784.1"/>
    <property type="molecule type" value="Genomic_DNA"/>
</dbReference>
<protein>
    <recommendedName>
        <fullName evidence="3">YbbR family protein</fullName>
    </recommendedName>
</protein>
<dbReference type="PATRIC" id="fig|1189621.3.peg.415"/>
<dbReference type="AlphaFoldDB" id="I5CAD2"/>
<keyword evidence="2" id="KW-1185">Reference proteome</keyword>
<evidence type="ECO:0000313" key="1">
    <source>
        <dbReference type="EMBL" id="EIM78784.1"/>
    </source>
</evidence>
<reference evidence="1 2" key="1">
    <citation type="submission" date="2012-05" db="EMBL/GenBank/DDBJ databases">
        <title>Genome sequence of Nitritalea halalkaliphila LW7.</title>
        <authorList>
            <person name="Jangir P.K."/>
            <person name="Singh A."/>
            <person name="Shivaji S."/>
            <person name="Sharma R."/>
        </authorList>
    </citation>
    <scope>NUCLEOTIDE SEQUENCE [LARGE SCALE GENOMIC DNA]</scope>
    <source>
        <strain evidence="1 2">LW7</strain>
    </source>
</reference>
<accession>I5CAD2</accession>
<gene>
    <name evidence="1" type="ORF">A3SI_01971</name>
</gene>
<dbReference type="STRING" id="1189621.A3SI_01971"/>